<dbReference type="EMBL" id="AZMM01017885">
    <property type="protein sequence ID" value="ETJ25250.1"/>
    <property type="molecule type" value="Genomic_DNA"/>
</dbReference>
<proteinExistence type="predicted"/>
<sequence>GTAKKYYEKAIEKNPNYDKAYFFLANIYDIWDDRENAIYNYKKSIDINPNELWAMLIYHVFMKRKKNMKKHWNI</sequence>
<gene>
    <name evidence="1" type="ORF">Q604_UNBC17885G0001</name>
</gene>
<evidence type="ECO:0000313" key="1">
    <source>
        <dbReference type="EMBL" id="ETJ25250.1"/>
    </source>
</evidence>
<dbReference type="Pfam" id="PF13181">
    <property type="entry name" value="TPR_8"/>
    <property type="match status" value="1"/>
</dbReference>
<protein>
    <submittedName>
        <fullName evidence="1">Conserved protein, tetratricopeptide repeat family protein</fullName>
    </submittedName>
</protein>
<comment type="caution">
    <text evidence="1">The sequence shown here is derived from an EMBL/GenBank/DDBJ whole genome shotgun (WGS) entry which is preliminary data.</text>
</comment>
<dbReference type="Gene3D" id="1.25.40.10">
    <property type="entry name" value="Tetratricopeptide repeat domain"/>
    <property type="match status" value="1"/>
</dbReference>
<dbReference type="SUPFAM" id="SSF48452">
    <property type="entry name" value="TPR-like"/>
    <property type="match status" value="1"/>
</dbReference>
<dbReference type="InterPro" id="IPR019734">
    <property type="entry name" value="TPR_rpt"/>
</dbReference>
<dbReference type="InterPro" id="IPR011990">
    <property type="entry name" value="TPR-like_helical_dom_sf"/>
</dbReference>
<dbReference type="PROSITE" id="PS50005">
    <property type="entry name" value="TPR"/>
    <property type="match status" value="1"/>
</dbReference>
<organism evidence="1">
    <name type="scientific">human gut metagenome</name>
    <dbReference type="NCBI Taxonomy" id="408170"/>
    <lineage>
        <taxon>unclassified sequences</taxon>
        <taxon>metagenomes</taxon>
        <taxon>organismal metagenomes</taxon>
    </lineage>
</organism>
<feature type="non-terminal residue" evidence="1">
    <location>
        <position position="1"/>
    </location>
</feature>
<accession>W1X728</accession>
<dbReference type="AlphaFoldDB" id="W1X728"/>
<name>W1X728_9ZZZZ</name>
<reference evidence="1" key="1">
    <citation type="submission" date="2013-12" db="EMBL/GenBank/DDBJ databases">
        <title>A Varibaculum cambriense genome reconstructed from a premature infant gut community with otherwise low bacterial novelty that shifts toward anaerobic metabolism during the third week of life.</title>
        <authorList>
            <person name="Brown C.T."/>
            <person name="Sharon I."/>
            <person name="Thomas B.C."/>
            <person name="Castelle C.J."/>
            <person name="Morowitz M.J."/>
            <person name="Banfield J.F."/>
        </authorList>
    </citation>
    <scope>NUCLEOTIDE SEQUENCE</scope>
</reference>